<evidence type="ECO:0000313" key="3">
    <source>
        <dbReference type="EMBL" id="MDP8175806.1"/>
    </source>
</evidence>
<comment type="similarity">
    <text evidence="1 2">Belongs to the CutC family.</text>
</comment>
<dbReference type="EMBL" id="JASAYT010000041">
    <property type="protein sequence ID" value="MDP8175806.1"/>
    <property type="molecule type" value="Genomic_DNA"/>
</dbReference>
<comment type="caution">
    <text evidence="3">The sequence shown here is derived from an EMBL/GenBank/DDBJ whole genome shotgun (WGS) entry which is preliminary data.</text>
</comment>
<dbReference type="PANTHER" id="PTHR12598:SF0">
    <property type="entry name" value="COPPER HOMEOSTASIS PROTEIN CUTC HOMOLOG"/>
    <property type="match status" value="1"/>
</dbReference>
<comment type="subcellular location">
    <subcellularLocation>
        <location evidence="2">Cytoplasm</location>
    </subcellularLocation>
</comment>
<dbReference type="AlphaFoldDB" id="A0AAJ6NFP6"/>
<dbReference type="InterPro" id="IPR005627">
    <property type="entry name" value="CutC-like"/>
</dbReference>
<dbReference type="PANTHER" id="PTHR12598">
    <property type="entry name" value="COPPER HOMEOSTASIS PROTEIN CUTC"/>
    <property type="match status" value="1"/>
</dbReference>
<organism evidence="3 4">
    <name type="scientific">Phocoenobacter skyensis</name>
    <dbReference type="NCBI Taxonomy" id="97481"/>
    <lineage>
        <taxon>Bacteria</taxon>
        <taxon>Pseudomonadati</taxon>
        <taxon>Pseudomonadota</taxon>
        <taxon>Gammaproteobacteria</taxon>
        <taxon>Pasteurellales</taxon>
        <taxon>Pasteurellaceae</taxon>
        <taxon>Phocoenobacter</taxon>
    </lineage>
</organism>
<protein>
    <recommendedName>
        <fullName evidence="2">PF03932 family protein CutC</fullName>
    </recommendedName>
</protein>
<gene>
    <name evidence="2" type="primary">cutC</name>
    <name evidence="3" type="ORF">QJU97_10115</name>
</gene>
<comment type="caution">
    <text evidence="2">Once thought to be involved in copper homeostasis, experiments in E.coli have shown this is not the case.</text>
</comment>
<reference evidence="3" key="1">
    <citation type="journal article" date="2023" name="Front. Microbiol.">
        <title>Phylogeography and host specificity of Pasteurellaceae pathogenic to sea-farmed fish in the north-east Atlantic.</title>
        <authorList>
            <person name="Gulla S."/>
            <person name="Colquhoun D.J."/>
            <person name="Olsen A.B."/>
            <person name="Spilsberg B."/>
            <person name="Lagesen K."/>
            <person name="Aakesson C.P."/>
            <person name="Strom S."/>
            <person name="Manji F."/>
            <person name="Birkbeck T.H."/>
            <person name="Nilsen H.K."/>
        </authorList>
    </citation>
    <scope>NUCLEOTIDE SEQUENCE</scope>
    <source>
        <strain evidence="3">98B1</strain>
    </source>
</reference>
<dbReference type="SUPFAM" id="SSF110395">
    <property type="entry name" value="CutC-like"/>
    <property type="match status" value="1"/>
</dbReference>
<evidence type="ECO:0000313" key="4">
    <source>
        <dbReference type="Proteomes" id="UP001231736"/>
    </source>
</evidence>
<dbReference type="RefSeq" id="WP_306387567.1">
    <property type="nucleotide sequence ID" value="NZ_JASAYT010000041.1"/>
</dbReference>
<evidence type="ECO:0000256" key="2">
    <source>
        <dbReference type="HAMAP-Rule" id="MF_00795"/>
    </source>
</evidence>
<dbReference type="GO" id="GO:0005737">
    <property type="term" value="C:cytoplasm"/>
    <property type="evidence" value="ECO:0007669"/>
    <property type="project" value="UniProtKB-SubCell"/>
</dbReference>
<proteinExistence type="inferred from homology"/>
<dbReference type="Gene3D" id="3.20.20.380">
    <property type="entry name" value="Copper homeostasis (CutC) domain"/>
    <property type="match status" value="1"/>
</dbReference>
<dbReference type="InterPro" id="IPR036822">
    <property type="entry name" value="CutC-like_dom_sf"/>
</dbReference>
<dbReference type="Proteomes" id="UP001231736">
    <property type="component" value="Unassembled WGS sequence"/>
</dbReference>
<keyword evidence="2" id="KW-0963">Cytoplasm</keyword>
<accession>A0AAJ6NFP6</accession>
<sequence>MKFELCIDNIQSVETASKAKVNRVELCSALAVGGLTPSYGLIKQALHFKDLSHHVMIRPRAGNFVFNQAEIEIMITDILIAKELGVNGVVIGALTDNHDIDTQICEKLIDTAQGMEITFHRAFDLCRDPKTALAQIIDLGCTRLLTSGLKKTAWLGKENIAQLVQQSNGRIQIMAGAGVTSENALEIVKATGIENIHFSAKKVQQNKTPQTDVAMGSNSDYDNQIIQADFDEILRIKQAVLGAL</sequence>
<name>A0AAJ6NFP6_9PAST</name>
<dbReference type="GO" id="GO:0005507">
    <property type="term" value="F:copper ion binding"/>
    <property type="evidence" value="ECO:0007669"/>
    <property type="project" value="TreeGrafter"/>
</dbReference>
<dbReference type="HAMAP" id="MF_00795">
    <property type="entry name" value="CutC"/>
    <property type="match status" value="1"/>
</dbReference>
<dbReference type="Pfam" id="PF03932">
    <property type="entry name" value="CutC"/>
    <property type="match status" value="1"/>
</dbReference>
<dbReference type="FunFam" id="3.20.20.380:FF:000001">
    <property type="entry name" value="Copper homeostasis protein CutC"/>
    <property type="match status" value="1"/>
</dbReference>
<evidence type="ECO:0000256" key="1">
    <source>
        <dbReference type="ARBA" id="ARBA00007768"/>
    </source>
</evidence>